<name>A0A379G5A2_9GAMM</name>
<proteinExistence type="predicted"/>
<protein>
    <submittedName>
        <fullName evidence="1">Uncharacterized protein</fullName>
    </submittedName>
</protein>
<dbReference type="AlphaFoldDB" id="A0A379G5A2"/>
<accession>A0A379G5A2</accession>
<evidence type="ECO:0000313" key="2">
    <source>
        <dbReference type="Proteomes" id="UP000255129"/>
    </source>
</evidence>
<dbReference type="EMBL" id="UGUA01000002">
    <property type="protein sequence ID" value="SUC35803.1"/>
    <property type="molecule type" value="Genomic_DNA"/>
</dbReference>
<gene>
    <name evidence="1" type="ORF">NCTC12026_02204</name>
</gene>
<dbReference type="Proteomes" id="UP000255129">
    <property type="component" value="Unassembled WGS sequence"/>
</dbReference>
<dbReference type="RefSeq" id="WP_220271085.1">
    <property type="nucleotide sequence ID" value="NZ_UGUA01000002.1"/>
</dbReference>
<reference evidence="1 2" key="1">
    <citation type="submission" date="2018-06" db="EMBL/GenBank/DDBJ databases">
        <authorList>
            <consortium name="Pathogen Informatics"/>
            <person name="Doyle S."/>
        </authorList>
    </citation>
    <scope>NUCLEOTIDE SEQUENCE [LARGE SCALE GENOMIC DNA]</scope>
    <source>
        <strain evidence="1 2">NCTC12026</strain>
    </source>
</reference>
<organism evidence="1 2">
    <name type="scientific">Providencia rustigianii</name>
    <dbReference type="NCBI Taxonomy" id="158850"/>
    <lineage>
        <taxon>Bacteria</taxon>
        <taxon>Pseudomonadati</taxon>
        <taxon>Pseudomonadota</taxon>
        <taxon>Gammaproteobacteria</taxon>
        <taxon>Enterobacterales</taxon>
        <taxon>Morganellaceae</taxon>
        <taxon>Providencia</taxon>
    </lineage>
</organism>
<evidence type="ECO:0000313" key="1">
    <source>
        <dbReference type="EMBL" id="SUC35803.1"/>
    </source>
</evidence>
<sequence>MKIISSNPIDELIKQIKTSLKNGDYYIAIFMCLTLPDICAALESKDGEASGKKFKDWFDKYVSDKYYGMLSGDTCYRLRCGTLHQGKAMHAKLGYERIIFTPTINGNVFHCNVLNDALNLDINTFSHDIIDGVATWMNDMKNNEFFVENFKSFLKIYPNGLPPYIVGYPVIS</sequence>